<organism evidence="3 4">
    <name type="scientific">Anthostomella pinea</name>
    <dbReference type="NCBI Taxonomy" id="933095"/>
    <lineage>
        <taxon>Eukaryota</taxon>
        <taxon>Fungi</taxon>
        <taxon>Dikarya</taxon>
        <taxon>Ascomycota</taxon>
        <taxon>Pezizomycotina</taxon>
        <taxon>Sordariomycetes</taxon>
        <taxon>Xylariomycetidae</taxon>
        <taxon>Xylariales</taxon>
        <taxon>Xylariaceae</taxon>
        <taxon>Anthostomella</taxon>
    </lineage>
</organism>
<dbReference type="EMBL" id="CAUWAG010000004">
    <property type="protein sequence ID" value="CAJ2502911.1"/>
    <property type="molecule type" value="Genomic_DNA"/>
</dbReference>
<feature type="domain" description="FAD dependent oxidoreductase" evidence="2">
    <location>
        <begin position="46"/>
        <end position="507"/>
    </location>
</feature>
<dbReference type="GO" id="GO:0005737">
    <property type="term" value="C:cytoplasm"/>
    <property type="evidence" value="ECO:0007669"/>
    <property type="project" value="TreeGrafter"/>
</dbReference>
<dbReference type="Gene3D" id="3.30.9.10">
    <property type="entry name" value="D-Amino Acid Oxidase, subunit A, domain 2"/>
    <property type="match status" value="1"/>
</dbReference>
<dbReference type="SUPFAM" id="SSF51905">
    <property type="entry name" value="FAD/NAD(P)-binding domain"/>
    <property type="match status" value="1"/>
</dbReference>
<gene>
    <name evidence="3" type="ORF">KHLLAP_LOCUS3379</name>
</gene>
<dbReference type="Gene3D" id="3.50.50.60">
    <property type="entry name" value="FAD/NAD(P)-binding domain"/>
    <property type="match status" value="1"/>
</dbReference>
<dbReference type="Pfam" id="PF01266">
    <property type="entry name" value="DAO"/>
    <property type="match status" value="1"/>
</dbReference>
<comment type="caution">
    <text evidence="3">The sequence shown here is derived from an EMBL/GenBank/DDBJ whole genome shotgun (WGS) entry which is preliminary data.</text>
</comment>
<dbReference type="PANTHER" id="PTHR13847:SF129">
    <property type="entry name" value="FAD DEPENDENT OXIDOREDUCTASE"/>
    <property type="match status" value="1"/>
</dbReference>
<evidence type="ECO:0000259" key="2">
    <source>
        <dbReference type="Pfam" id="PF01266"/>
    </source>
</evidence>
<feature type="compositionally biased region" description="Pro residues" evidence="1">
    <location>
        <begin position="337"/>
        <end position="347"/>
    </location>
</feature>
<accession>A0AAI8VDF8</accession>
<feature type="region of interest" description="Disordered" evidence="1">
    <location>
        <begin position="319"/>
        <end position="354"/>
    </location>
</feature>
<reference evidence="3" key="1">
    <citation type="submission" date="2023-10" db="EMBL/GenBank/DDBJ databases">
        <authorList>
            <person name="Hackl T."/>
        </authorList>
    </citation>
    <scope>NUCLEOTIDE SEQUENCE</scope>
</reference>
<feature type="region of interest" description="Disordered" evidence="1">
    <location>
        <begin position="249"/>
        <end position="282"/>
    </location>
</feature>
<dbReference type="InterPro" id="IPR036188">
    <property type="entry name" value="FAD/NAD-bd_sf"/>
</dbReference>
<dbReference type="AlphaFoldDB" id="A0AAI8VDF8"/>
<dbReference type="Proteomes" id="UP001295740">
    <property type="component" value="Unassembled WGS sequence"/>
</dbReference>
<proteinExistence type="predicted"/>
<evidence type="ECO:0000313" key="3">
    <source>
        <dbReference type="EMBL" id="CAJ2502911.1"/>
    </source>
</evidence>
<name>A0AAI8VDF8_9PEZI</name>
<protein>
    <submittedName>
        <fullName evidence="3">Uu.00g103050.m01.CDS01</fullName>
    </submittedName>
</protein>
<feature type="region of interest" description="Disordered" evidence="1">
    <location>
        <begin position="1"/>
        <end position="21"/>
    </location>
</feature>
<dbReference type="PANTHER" id="PTHR13847">
    <property type="entry name" value="SARCOSINE DEHYDROGENASE-RELATED"/>
    <property type="match status" value="1"/>
</dbReference>
<feature type="region of interest" description="Disordered" evidence="1">
    <location>
        <begin position="419"/>
        <end position="447"/>
    </location>
</feature>
<evidence type="ECO:0000256" key="1">
    <source>
        <dbReference type="SAM" id="MobiDB-lite"/>
    </source>
</evidence>
<sequence>MAQQPQLAPGQSGLPVDNPTKSYWHKEPSEKLLGHRTTEELPRLADVVIVGSGITGAFAAHFLKEKKPGLNVFILEAREACWGATGRNGGHCQPAMYAAAPHIASFELRTYSYLKTLVESFSIPCDWHTTTGVHAFYSPELFAIARDIITKLTDKYPDLAANVAVVTKPGAAGSGSDSSGSPAWLLEEERREYSLEGLRVGGAEGAVVMWHAASLWPYKLVAFVLERLLAANDTSEGSFNLQTNTPVTSLTQASSTSTSSGLGDDDAFRQDTDTGGPWTLHTPRGAITAPRVLLATNGYTSHLLPALADLLIPTKGQVSALLPPSPTPTPTSSSSPSNPPSSTPAPPLDIGHTYYLIGSPSNPWSRDDYLIQRPPPTAELIFGGGREHAPGRGVGVWDDGEGTVDEAVSWYLRGELGKAVDLSPPSTPKKEKETETKTPNQDLQPTHEWTGIMGYTRDGHPLVGPVPTSLGGGGKDGGRDGGLYLCAGYTGHGMPNAALCAKAVVDMMCAGDGDEDPDPKIDLPPEYELTEARVVAARRRPELAVVDAKGSLYSDFGDVEMTGI</sequence>
<evidence type="ECO:0000313" key="4">
    <source>
        <dbReference type="Proteomes" id="UP001295740"/>
    </source>
</evidence>
<dbReference type="InterPro" id="IPR006076">
    <property type="entry name" value="FAD-dep_OxRdtase"/>
</dbReference>
<keyword evidence="4" id="KW-1185">Reference proteome</keyword>
<feature type="compositionally biased region" description="Low complexity" evidence="1">
    <location>
        <begin position="249"/>
        <end position="260"/>
    </location>
</feature>